<comment type="similarity">
    <text evidence="1">Belongs to the Gfo/Idh/MocA family.</text>
</comment>
<keyword evidence="6" id="KW-1185">Reference proteome</keyword>
<sequence>MIRFLLIGAGRIGRIHAENIVRGAGSSLVAVTDADARAAAELASRWSCRAVKPDEALAQTDFDAVLIASSTDTHADWIERCAAAGKPVFCEKPLDLDIGRATQCMRKAEAAGVPLYLGFNRRYDPSFARLKHEIAAGTIGSLETLHITSRDPAPPPVDYVRRSGGLFRDMMIHDLDMARWLLGAEPVEVFARGSALVDPEIGAAGDIDTAMVMLRTADGRLCQIANSRRCSFGYDQRIEAFGAAGMVSANNHTATSVTVAGKQGYTTEPALPFFLERYADAYRLELEDFIGALNGKKVELATGEDGRRALLLADAAQRSLTTGVAVALS</sequence>
<evidence type="ECO:0000259" key="4">
    <source>
        <dbReference type="Pfam" id="PF22725"/>
    </source>
</evidence>
<dbReference type="AlphaFoldDB" id="A0A829YJ11"/>
<dbReference type="GO" id="GO:0016491">
    <property type="term" value="F:oxidoreductase activity"/>
    <property type="evidence" value="ECO:0007669"/>
    <property type="project" value="UniProtKB-KW"/>
</dbReference>
<evidence type="ECO:0000313" key="5">
    <source>
        <dbReference type="EMBL" id="GFE82851.1"/>
    </source>
</evidence>
<protein>
    <submittedName>
        <fullName evidence="5">Inositol 2-dehydrogenase</fullName>
    </submittedName>
</protein>
<organism evidence="5 6">
    <name type="scientific">Steroidobacter agaridevorans</name>
    <dbReference type="NCBI Taxonomy" id="2695856"/>
    <lineage>
        <taxon>Bacteria</taxon>
        <taxon>Pseudomonadati</taxon>
        <taxon>Pseudomonadota</taxon>
        <taxon>Gammaproteobacteria</taxon>
        <taxon>Steroidobacterales</taxon>
        <taxon>Steroidobacteraceae</taxon>
        <taxon>Steroidobacter</taxon>
    </lineage>
</organism>
<dbReference type="EMBL" id="BLJN01000005">
    <property type="protein sequence ID" value="GFE82851.1"/>
    <property type="molecule type" value="Genomic_DNA"/>
</dbReference>
<evidence type="ECO:0000313" key="6">
    <source>
        <dbReference type="Proteomes" id="UP000445000"/>
    </source>
</evidence>
<keyword evidence="2" id="KW-0560">Oxidoreductase</keyword>
<accession>A0A829YJ11</accession>
<evidence type="ECO:0000256" key="2">
    <source>
        <dbReference type="ARBA" id="ARBA00023002"/>
    </source>
</evidence>
<dbReference type="Gene3D" id="3.30.360.10">
    <property type="entry name" value="Dihydrodipicolinate Reductase, domain 2"/>
    <property type="match status" value="1"/>
</dbReference>
<proteinExistence type="inferred from homology"/>
<comment type="caution">
    <text evidence="5">The sequence shown here is derived from an EMBL/GenBank/DDBJ whole genome shotgun (WGS) entry which is preliminary data.</text>
</comment>
<dbReference type="SUPFAM" id="SSF55347">
    <property type="entry name" value="Glyceraldehyde-3-phosphate dehydrogenase-like, C-terminal domain"/>
    <property type="match status" value="1"/>
</dbReference>
<dbReference type="Pfam" id="PF22725">
    <property type="entry name" value="GFO_IDH_MocA_C3"/>
    <property type="match status" value="1"/>
</dbReference>
<dbReference type="GO" id="GO:0000166">
    <property type="term" value="F:nucleotide binding"/>
    <property type="evidence" value="ECO:0007669"/>
    <property type="project" value="InterPro"/>
</dbReference>
<gene>
    <name evidence="5" type="primary">idhA</name>
    <name evidence="5" type="ORF">GCM10011487_48510</name>
</gene>
<dbReference type="PANTHER" id="PTHR42840">
    <property type="entry name" value="NAD(P)-BINDING ROSSMANN-FOLD SUPERFAMILY PROTEIN-RELATED"/>
    <property type="match status" value="1"/>
</dbReference>
<dbReference type="InterPro" id="IPR000683">
    <property type="entry name" value="Gfo/Idh/MocA-like_OxRdtase_N"/>
</dbReference>
<dbReference type="RefSeq" id="WP_202626891.1">
    <property type="nucleotide sequence ID" value="NZ_BLJN01000005.1"/>
</dbReference>
<dbReference type="InterPro" id="IPR036291">
    <property type="entry name" value="NAD(P)-bd_dom_sf"/>
</dbReference>
<dbReference type="Proteomes" id="UP000445000">
    <property type="component" value="Unassembled WGS sequence"/>
</dbReference>
<dbReference type="Gene3D" id="3.40.50.720">
    <property type="entry name" value="NAD(P)-binding Rossmann-like Domain"/>
    <property type="match status" value="1"/>
</dbReference>
<evidence type="ECO:0000256" key="1">
    <source>
        <dbReference type="ARBA" id="ARBA00010928"/>
    </source>
</evidence>
<dbReference type="Pfam" id="PF01408">
    <property type="entry name" value="GFO_IDH_MocA"/>
    <property type="match status" value="1"/>
</dbReference>
<feature type="domain" description="Gfo/Idh/MocA-like oxidoreductase N-terminal" evidence="3">
    <location>
        <begin position="2"/>
        <end position="119"/>
    </location>
</feature>
<dbReference type="PANTHER" id="PTHR42840:SF3">
    <property type="entry name" value="BINDING ROSSMANN FOLD OXIDOREDUCTASE, PUTATIVE (AFU_ORTHOLOGUE AFUA_2G10240)-RELATED"/>
    <property type="match status" value="1"/>
</dbReference>
<feature type="domain" description="GFO/IDH/MocA-like oxidoreductase" evidence="4">
    <location>
        <begin position="127"/>
        <end position="247"/>
    </location>
</feature>
<dbReference type="InterPro" id="IPR030827">
    <property type="entry name" value="Myo_inos_IolG"/>
</dbReference>
<dbReference type="NCBIfam" id="TIGR04380">
    <property type="entry name" value="myo_inos_iolG"/>
    <property type="match status" value="1"/>
</dbReference>
<evidence type="ECO:0000259" key="3">
    <source>
        <dbReference type="Pfam" id="PF01408"/>
    </source>
</evidence>
<dbReference type="SUPFAM" id="SSF51735">
    <property type="entry name" value="NAD(P)-binding Rossmann-fold domains"/>
    <property type="match status" value="1"/>
</dbReference>
<dbReference type="InterPro" id="IPR055170">
    <property type="entry name" value="GFO_IDH_MocA-like_dom"/>
</dbReference>
<reference evidence="6" key="1">
    <citation type="submission" date="2020-01" db="EMBL/GenBank/DDBJ databases">
        <title>'Steroidobacter agaridevorans' sp. nov., agar-degrading bacteria isolated from rhizosphere soils.</title>
        <authorList>
            <person name="Ikenaga M."/>
            <person name="Kataoka M."/>
            <person name="Murouchi A."/>
            <person name="Katsuragi S."/>
            <person name="Sakai M."/>
        </authorList>
    </citation>
    <scope>NUCLEOTIDE SEQUENCE [LARGE SCALE GENOMIC DNA]</scope>
    <source>
        <strain evidence="6">YU21-B</strain>
    </source>
</reference>
<name>A0A829YJ11_9GAMM</name>